<evidence type="ECO:0000256" key="3">
    <source>
        <dbReference type="ARBA" id="ARBA00022448"/>
    </source>
</evidence>
<dbReference type="InterPro" id="IPR036837">
    <property type="entry name" value="Cation_efflux_CTD_sf"/>
</dbReference>
<feature type="transmembrane region" description="Helical" evidence="9">
    <location>
        <begin position="187"/>
        <end position="208"/>
    </location>
</feature>
<keyword evidence="5" id="KW-0862">Zinc</keyword>
<evidence type="ECO:0000256" key="1">
    <source>
        <dbReference type="ARBA" id="ARBA00004141"/>
    </source>
</evidence>
<dbReference type="GO" id="GO:0005886">
    <property type="term" value="C:plasma membrane"/>
    <property type="evidence" value="ECO:0007669"/>
    <property type="project" value="TreeGrafter"/>
</dbReference>
<dbReference type="PANTHER" id="PTHR11562:SF17">
    <property type="entry name" value="RE54080P-RELATED"/>
    <property type="match status" value="1"/>
</dbReference>
<proteinExistence type="inferred from homology"/>
<keyword evidence="4 9" id="KW-0812">Transmembrane</keyword>
<feature type="transmembrane region" description="Helical" evidence="9">
    <location>
        <begin position="24"/>
        <end position="42"/>
    </location>
</feature>
<dbReference type="InterPro" id="IPR002524">
    <property type="entry name" value="Cation_efflux"/>
</dbReference>
<dbReference type="GO" id="GO:0005385">
    <property type="term" value="F:zinc ion transmembrane transporter activity"/>
    <property type="evidence" value="ECO:0007669"/>
    <property type="project" value="TreeGrafter"/>
</dbReference>
<dbReference type="SUPFAM" id="SSF160240">
    <property type="entry name" value="Cation efflux protein cytoplasmic domain-like"/>
    <property type="match status" value="1"/>
</dbReference>
<evidence type="ECO:0000256" key="4">
    <source>
        <dbReference type="ARBA" id="ARBA00022692"/>
    </source>
</evidence>
<keyword evidence="6 9" id="KW-1133">Transmembrane helix</keyword>
<feature type="transmembrane region" description="Helical" evidence="9">
    <location>
        <begin position="159"/>
        <end position="181"/>
    </location>
</feature>
<evidence type="ECO:0000256" key="8">
    <source>
        <dbReference type="ARBA" id="ARBA00023136"/>
    </source>
</evidence>
<accession>A0AB39USL4</accession>
<sequence>MGHAHDHDHDHAGHHHAPKRFDRAFALGVALNTGFVVVEAAWGVWAGSLALIADAGHNLSDVLSLLLAWGAATLARRSGSQRRTYGLRKTTVLAAVISALMLLVALGAMTWEALERLANPAEVASMPMILVALVGVVINTATALLFLRGQETDLNVRGAYLHMAADAAVSLGVVIAGILIMQTGWFWVDPLITLIIVLVILVGTWQLLTESLDALLDATPRHIDLDAVQEALLAHPQVTGLHDLHVWPLSTSETALTAHLQVRQWPSDNRLIQDLNGMLNQRFGIRHATLQIETADDGPACHLDQPNCSAPSEQSRAS</sequence>
<dbReference type="RefSeq" id="WP_369600062.1">
    <property type="nucleotide sequence ID" value="NZ_CP154858.1"/>
</dbReference>
<dbReference type="SUPFAM" id="SSF161111">
    <property type="entry name" value="Cation efflux protein transmembrane domain-like"/>
    <property type="match status" value="1"/>
</dbReference>
<comment type="subcellular location">
    <subcellularLocation>
        <location evidence="1">Membrane</location>
        <topology evidence="1">Multi-pass membrane protein</topology>
    </subcellularLocation>
</comment>
<dbReference type="PANTHER" id="PTHR11562">
    <property type="entry name" value="CATION EFFLUX PROTEIN/ ZINC TRANSPORTER"/>
    <property type="match status" value="1"/>
</dbReference>
<keyword evidence="8 9" id="KW-0472">Membrane</keyword>
<dbReference type="InterPro" id="IPR027469">
    <property type="entry name" value="Cation_efflux_TMD_sf"/>
</dbReference>
<evidence type="ECO:0000256" key="7">
    <source>
        <dbReference type="ARBA" id="ARBA00023065"/>
    </source>
</evidence>
<feature type="domain" description="Cation efflux protein cytoplasmic" evidence="11">
    <location>
        <begin position="220"/>
        <end position="294"/>
    </location>
</feature>
<dbReference type="InterPro" id="IPR058533">
    <property type="entry name" value="Cation_efflux_TM"/>
</dbReference>
<dbReference type="Gene3D" id="1.20.1510.10">
    <property type="entry name" value="Cation efflux protein transmembrane domain"/>
    <property type="match status" value="1"/>
</dbReference>
<feature type="transmembrane region" description="Helical" evidence="9">
    <location>
        <begin position="91"/>
        <end position="111"/>
    </location>
</feature>
<dbReference type="EMBL" id="CP154858">
    <property type="protein sequence ID" value="XDT71023.1"/>
    <property type="molecule type" value="Genomic_DNA"/>
</dbReference>
<keyword evidence="7" id="KW-0406">Ion transport</keyword>
<name>A0AB39USL4_9GAMM</name>
<evidence type="ECO:0000313" key="12">
    <source>
        <dbReference type="EMBL" id="XDT71023.1"/>
    </source>
</evidence>
<evidence type="ECO:0000256" key="5">
    <source>
        <dbReference type="ARBA" id="ARBA00022906"/>
    </source>
</evidence>
<reference evidence="12" key="1">
    <citation type="submission" date="2024-05" db="EMBL/GenBank/DDBJ databases">
        <title>Genome sequencing of novel strain.</title>
        <authorList>
            <person name="Ganbat D."/>
            <person name="Ganbat S."/>
            <person name="Lee S.-J."/>
        </authorList>
    </citation>
    <scope>NUCLEOTIDE SEQUENCE</scope>
    <source>
        <strain evidence="12">SMD15-11</strain>
    </source>
</reference>
<dbReference type="KEGG" id="tcd:AAIA72_09380"/>
<protein>
    <submittedName>
        <fullName evidence="12">Cation diffusion facilitator family transporter</fullName>
    </submittedName>
</protein>
<dbReference type="AlphaFoldDB" id="A0AB39USL4"/>
<dbReference type="InterPro" id="IPR050681">
    <property type="entry name" value="CDF/SLC30A"/>
</dbReference>
<evidence type="ECO:0000256" key="2">
    <source>
        <dbReference type="ARBA" id="ARBA00008873"/>
    </source>
</evidence>
<dbReference type="Pfam" id="PF16916">
    <property type="entry name" value="ZT_dimer"/>
    <property type="match status" value="1"/>
</dbReference>
<evidence type="ECO:0000256" key="9">
    <source>
        <dbReference type="SAM" id="Phobius"/>
    </source>
</evidence>
<dbReference type="InterPro" id="IPR027470">
    <property type="entry name" value="Cation_efflux_CTD"/>
</dbReference>
<comment type="similarity">
    <text evidence="2">Belongs to the cation diffusion facilitator (CDF) transporter (TC 2.A.4) family. SLC30A subfamily.</text>
</comment>
<feature type="domain" description="Cation efflux protein transmembrane" evidence="10">
    <location>
        <begin position="27"/>
        <end position="216"/>
    </location>
</feature>
<organism evidence="12">
    <name type="scientific">Thermohahella caldifontis</name>
    <dbReference type="NCBI Taxonomy" id="3142973"/>
    <lineage>
        <taxon>Bacteria</taxon>
        <taxon>Pseudomonadati</taxon>
        <taxon>Pseudomonadota</taxon>
        <taxon>Gammaproteobacteria</taxon>
        <taxon>Oceanospirillales</taxon>
        <taxon>Hahellaceae</taxon>
        <taxon>Thermohahella</taxon>
    </lineage>
</organism>
<gene>
    <name evidence="12" type="ORF">AAIA72_09380</name>
</gene>
<keyword evidence="5" id="KW-0864">Zinc transport</keyword>
<dbReference type="Pfam" id="PF01545">
    <property type="entry name" value="Cation_efflux"/>
    <property type="match status" value="1"/>
</dbReference>
<evidence type="ECO:0000259" key="11">
    <source>
        <dbReference type="Pfam" id="PF16916"/>
    </source>
</evidence>
<evidence type="ECO:0000256" key="6">
    <source>
        <dbReference type="ARBA" id="ARBA00022989"/>
    </source>
</evidence>
<feature type="transmembrane region" description="Helical" evidence="9">
    <location>
        <begin position="123"/>
        <end position="147"/>
    </location>
</feature>
<evidence type="ECO:0000259" key="10">
    <source>
        <dbReference type="Pfam" id="PF01545"/>
    </source>
</evidence>
<keyword evidence="3" id="KW-0813">Transport</keyword>
<dbReference type="NCBIfam" id="TIGR01297">
    <property type="entry name" value="CDF"/>
    <property type="match status" value="1"/>
</dbReference>